<evidence type="ECO:0000313" key="3">
    <source>
        <dbReference type="EMBL" id="GGY14251.1"/>
    </source>
</evidence>
<dbReference type="InterPro" id="IPR005804">
    <property type="entry name" value="FA_desaturase_dom"/>
</dbReference>
<organism evidence="3 4">
    <name type="scientific">Streptomyces xanthochromogenes</name>
    <dbReference type="NCBI Taxonomy" id="67384"/>
    <lineage>
        <taxon>Bacteria</taxon>
        <taxon>Bacillati</taxon>
        <taxon>Actinomycetota</taxon>
        <taxon>Actinomycetes</taxon>
        <taxon>Kitasatosporales</taxon>
        <taxon>Streptomycetaceae</taxon>
        <taxon>Streptomyces</taxon>
    </lineage>
</organism>
<dbReference type="Proteomes" id="UP000600946">
    <property type="component" value="Unassembled WGS sequence"/>
</dbReference>
<feature type="domain" description="Fatty acid desaturase" evidence="2">
    <location>
        <begin position="52"/>
        <end position="282"/>
    </location>
</feature>
<gene>
    <name evidence="3" type="ORF">GCM10010326_02070</name>
</gene>
<keyword evidence="4" id="KW-1185">Reference proteome</keyword>
<sequence length="318" mass="35778">MAVTASPRPPQELFRKSRVLAWDQTVFIFKLALAVALAAGGGYLALRPSPVLALAGVLILGAVYTHMVELQHQCLHHSAFRSARPHRLVGVPLGVPLLVSYSHYRVRHLQHHRFLGTPQDSEFFGFDSRKPITPGLLLRGMFDYARLLLVVRDVAASCTGTWIYDAGQIAERRRREVVNEYRLFGLIMVAAGTAVAFGHGETLLRLWLLPLLVAAPMHFLVELPEHLLCETETTDVLRNTRSISGSWLTTWFTNGNNLHIEHHAAMVVPINRLRERHPEAERHAVHVERSYAAFYRKAAHAAWRNRAAAARQPGRSIR</sequence>
<dbReference type="PANTHER" id="PTHR19353">
    <property type="entry name" value="FATTY ACID DESATURASE 2"/>
    <property type="match status" value="1"/>
</dbReference>
<name>A0ABQ2ZHW9_9ACTN</name>
<reference evidence="4" key="1">
    <citation type="journal article" date="2019" name="Int. J. Syst. Evol. Microbiol.">
        <title>The Global Catalogue of Microorganisms (GCM) 10K type strain sequencing project: providing services to taxonomists for standard genome sequencing and annotation.</title>
        <authorList>
            <consortium name="The Broad Institute Genomics Platform"/>
            <consortium name="The Broad Institute Genome Sequencing Center for Infectious Disease"/>
            <person name="Wu L."/>
            <person name="Ma J."/>
        </authorList>
    </citation>
    <scope>NUCLEOTIDE SEQUENCE [LARGE SCALE GENOMIC DNA]</scope>
    <source>
        <strain evidence="4">JCM 4594</strain>
    </source>
</reference>
<proteinExistence type="predicted"/>
<dbReference type="GeneID" id="96288253"/>
<comment type="caution">
    <text evidence="3">The sequence shown here is derived from an EMBL/GenBank/DDBJ whole genome shotgun (WGS) entry which is preliminary data.</text>
</comment>
<feature type="transmembrane region" description="Helical" evidence="1">
    <location>
        <begin position="51"/>
        <end position="68"/>
    </location>
</feature>
<dbReference type="EMBL" id="BMUU01000001">
    <property type="protein sequence ID" value="GGY14251.1"/>
    <property type="molecule type" value="Genomic_DNA"/>
</dbReference>
<feature type="transmembrane region" description="Helical" evidence="1">
    <location>
        <begin position="181"/>
        <end position="198"/>
    </location>
</feature>
<dbReference type="RefSeq" id="WP_190025839.1">
    <property type="nucleotide sequence ID" value="NZ_BMUU01000001.1"/>
</dbReference>
<evidence type="ECO:0000256" key="1">
    <source>
        <dbReference type="SAM" id="Phobius"/>
    </source>
</evidence>
<keyword evidence="1" id="KW-0812">Transmembrane</keyword>
<feature type="transmembrane region" description="Helical" evidence="1">
    <location>
        <begin position="88"/>
        <end position="104"/>
    </location>
</feature>
<protein>
    <recommendedName>
        <fullName evidence="2">Fatty acid desaturase domain-containing protein</fullName>
    </recommendedName>
</protein>
<evidence type="ECO:0000313" key="4">
    <source>
        <dbReference type="Proteomes" id="UP000600946"/>
    </source>
</evidence>
<accession>A0ABQ2ZHW9</accession>
<evidence type="ECO:0000259" key="2">
    <source>
        <dbReference type="Pfam" id="PF00487"/>
    </source>
</evidence>
<dbReference type="InterPro" id="IPR012171">
    <property type="entry name" value="Fatty_acid_desaturase"/>
</dbReference>
<dbReference type="Pfam" id="PF00487">
    <property type="entry name" value="FA_desaturase"/>
    <property type="match status" value="1"/>
</dbReference>
<dbReference type="PANTHER" id="PTHR19353:SF19">
    <property type="entry name" value="DELTA(5) FATTY ACID DESATURASE C-RELATED"/>
    <property type="match status" value="1"/>
</dbReference>
<keyword evidence="1" id="KW-0472">Membrane</keyword>
<keyword evidence="1" id="KW-1133">Transmembrane helix</keyword>
<feature type="transmembrane region" description="Helical" evidence="1">
    <location>
        <begin position="27"/>
        <end position="46"/>
    </location>
</feature>